<dbReference type="Proteomes" id="UP000594480">
    <property type="component" value="Chromosome"/>
</dbReference>
<protein>
    <recommendedName>
        <fullName evidence="5">DUF3558 domain-containing protein</fullName>
    </recommendedName>
</protein>
<sequence length="206" mass="21187">MRSRTLAVVVLAAGALVLAGCDALPTQSPEPTASASSAAPVPSGSSTAAPSPTADAGFTVPDSCEQLYSPGMLDELNRTNPPLNDPGITIYATENVEALEILSSGIPTLRCSWGVAGEPGLVTSVSVVSADQSAALRDAFSSSGMACEALGSGTVCRIEQQTIDRNDNIVSIGETHYLQGSGWVATHWVDFAPDGYTEDIVATLWS</sequence>
<evidence type="ECO:0000256" key="2">
    <source>
        <dbReference type="SAM" id="SignalP"/>
    </source>
</evidence>
<evidence type="ECO:0008006" key="5">
    <source>
        <dbReference type="Google" id="ProtNLM"/>
    </source>
</evidence>
<evidence type="ECO:0000256" key="1">
    <source>
        <dbReference type="SAM" id="MobiDB-lite"/>
    </source>
</evidence>
<dbReference type="RefSeq" id="WP_195693392.1">
    <property type="nucleotide sequence ID" value="NZ_CP064760.1"/>
</dbReference>
<feature type="compositionally biased region" description="Low complexity" evidence="1">
    <location>
        <begin position="27"/>
        <end position="56"/>
    </location>
</feature>
<reference evidence="3 4" key="1">
    <citation type="submission" date="2020-11" db="EMBL/GenBank/DDBJ databases">
        <title>Amino acid is mineralized and recycled by bacteria in oceanic microbiome.</title>
        <authorList>
            <person name="Zheng L.Y."/>
        </authorList>
    </citation>
    <scope>NUCLEOTIDE SEQUENCE [LARGE SCALE GENOMIC DNA]</scope>
    <source>
        <strain evidence="3 4">A32-1</strain>
    </source>
</reference>
<accession>A0A7S8MY84</accession>
<evidence type="ECO:0000313" key="3">
    <source>
        <dbReference type="EMBL" id="QPE05375.1"/>
    </source>
</evidence>
<keyword evidence="4" id="KW-1185">Reference proteome</keyword>
<gene>
    <name evidence="3" type="ORF">IT882_04760</name>
</gene>
<name>A0A7S8MY84_9MICO</name>
<keyword evidence="2" id="KW-0732">Signal</keyword>
<dbReference type="KEGG" id="msf:IT882_04760"/>
<dbReference type="AlphaFoldDB" id="A0A7S8MY84"/>
<feature type="region of interest" description="Disordered" evidence="1">
    <location>
        <begin position="27"/>
        <end position="60"/>
    </location>
</feature>
<organism evidence="3 4">
    <name type="scientific">Microbacterium schleiferi</name>
    <dbReference type="NCBI Taxonomy" id="69362"/>
    <lineage>
        <taxon>Bacteria</taxon>
        <taxon>Bacillati</taxon>
        <taxon>Actinomycetota</taxon>
        <taxon>Actinomycetes</taxon>
        <taxon>Micrococcales</taxon>
        <taxon>Microbacteriaceae</taxon>
        <taxon>Microbacterium</taxon>
    </lineage>
</organism>
<evidence type="ECO:0000313" key="4">
    <source>
        <dbReference type="Proteomes" id="UP000594480"/>
    </source>
</evidence>
<dbReference type="PROSITE" id="PS51257">
    <property type="entry name" value="PROKAR_LIPOPROTEIN"/>
    <property type="match status" value="1"/>
</dbReference>
<dbReference type="EMBL" id="CP064760">
    <property type="protein sequence ID" value="QPE05375.1"/>
    <property type="molecule type" value="Genomic_DNA"/>
</dbReference>
<feature type="chain" id="PRO_5039126554" description="DUF3558 domain-containing protein" evidence="2">
    <location>
        <begin position="20"/>
        <end position="206"/>
    </location>
</feature>
<feature type="signal peptide" evidence="2">
    <location>
        <begin position="1"/>
        <end position="19"/>
    </location>
</feature>
<proteinExistence type="predicted"/>